<reference evidence="2 3" key="1">
    <citation type="journal article" date="2014" name="Agronomy (Basel)">
        <title>A Draft Genome Sequence for Ensete ventricosum, the Drought-Tolerant Tree Against Hunger.</title>
        <authorList>
            <person name="Harrison J."/>
            <person name="Moore K.A."/>
            <person name="Paszkiewicz K."/>
            <person name="Jones T."/>
            <person name="Grant M."/>
            <person name="Ambacheew D."/>
            <person name="Muzemil S."/>
            <person name="Studholme D.J."/>
        </authorList>
    </citation>
    <scope>NUCLEOTIDE SEQUENCE [LARGE SCALE GENOMIC DNA]</scope>
</reference>
<feature type="compositionally biased region" description="Polar residues" evidence="1">
    <location>
        <begin position="65"/>
        <end position="76"/>
    </location>
</feature>
<feature type="region of interest" description="Disordered" evidence="1">
    <location>
        <begin position="56"/>
        <end position="84"/>
    </location>
</feature>
<evidence type="ECO:0000313" key="3">
    <source>
        <dbReference type="Proteomes" id="UP000287651"/>
    </source>
</evidence>
<evidence type="ECO:0000313" key="2">
    <source>
        <dbReference type="EMBL" id="RRT74421.1"/>
    </source>
</evidence>
<protein>
    <submittedName>
        <fullName evidence="2">Uncharacterized protein</fullName>
    </submittedName>
</protein>
<feature type="compositionally biased region" description="Basic and acidic residues" evidence="1">
    <location>
        <begin position="16"/>
        <end position="36"/>
    </location>
</feature>
<comment type="caution">
    <text evidence="2">The sequence shown here is derived from an EMBL/GenBank/DDBJ whole genome shotgun (WGS) entry which is preliminary data.</text>
</comment>
<dbReference type="EMBL" id="AMZH03002778">
    <property type="protein sequence ID" value="RRT74421.1"/>
    <property type="molecule type" value="Genomic_DNA"/>
</dbReference>
<dbReference type="AlphaFoldDB" id="A0A427AE39"/>
<proteinExistence type="predicted"/>
<feature type="region of interest" description="Disordered" evidence="1">
    <location>
        <begin position="1"/>
        <end position="36"/>
    </location>
</feature>
<accession>A0A427AE39</accession>
<gene>
    <name evidence="2" type="ORF">B296_00030596</name>
</gene>
<evidence type="ECO:0000256" key="1">
    <source>
        <dbReference type="SAM" id="MobiDB-lite"/>
    </source>
</evidence>
<sequence>MASQVDSHQLLLTTKRGKERDQKKSNDNKLEKRGEKERWADRGFVAWETDGIASASEGERRTCWTDASFSPSQQSPPERKECKGARERGSVLWYFWGGPPWDPTMAPSPGLVHLRRRSKMFPATFSKT</sequence>
<organism evidence="2 3">
    <name type="scientific">Ensete ventricosum</name>
    <name type="common">Abyssinian banana</name>
    <name type="synonym">Musa ensete</name>
    <dbReference type="NCBI Taxonomy" id="4639"/>
    <lineage>
        <taxon>Eukaryota</taxon>
        <taxon>Viridiplantae</taxon>
        <taxon>Streptophyta</taxon>
        <taxon>Embryophyta</taxon>
        <taxon>Tracheophyta</taxon>
        <taxon>Spermatophyta</taxon>
        <taxon>Magnoliopsida</taxon>
        <taxon>Liliopsida</taxon>
        <taxon>Zingiberales</taxon>
        <taxon>Musaceae</taxon>
        <taxon>Ensete</taxon>
    </lineage>
</organism>
<name>A0A427AE39_ENSVE</name>
<feature type="compositionally biased region" description="Polar residues" evidence="1">
    <location>
        <begin position="1"/>
        <end position="12"/>
    </location>
</feature>
<dbReference type="Proteomes" id="UP000287651">
    <property type="component" value="Unassembled WGS sequence"/>
</dbReference>